<keyword evidence="1" id="KW-0677">Repeat</keyword>
<protein>
    <recommendedName>
        <fullName evidence="7">NACHT domain-containing protein</fullName>
    </recommendedName>
</protein>
<evidence type="ECO:0000256" key="2">
    <source>
        <dbReference type="SAM" id="MobiDB-lite"/>
    </source>
</evidence>
<proteinExistence type="predicted"/>
<dbReference type="Pfam" id="PF25053">
    <property type="entry name" value="DUF7791"/>
    <property type="match status" value="1"/>
</dbReference>
<organism evidence="5 6">
    <name type="scientific">Fusarium heterosporum</name>
    <dbReference type="NCBI Taxonomy" id="42747"/>
    <lineage>
        <taxon>Eukaryota</taxon>
        <taxon>Fungi</taxon>
        <taxon>Dikarya</taxon>
        <taxon>Ascomycota</taxon>
        <taxon>Pezizomycotina</taxon>
        <taxon>Sordariomycetes</taxon>
        <taxon>Hypocreomycetidae</taxon>
        <taxon>Hypocreales</taxon>
        <taxon>Nectriaceae</taxon>
        <taxon>Fusarium</taxon>
        <taxon>Fusarium heterosporum species complex</taxon>
    </lineage>
</organism>
<comment type="caution">
    <text evidence="5">The sequence shown here is derived from an EMBL/GenBank/DDBJ whole genome shotgun (WGS) entry which is preliminary data.</text>
</comment>
<dbReference type="AlphaFoldDB" id="A0A8H5TEI7"/>
<evidence type="ECO:0008006" key="7">
    <source>
        <dbReference type="Google" id="ProtNLM"/>
    </source>
</evidence>
<dbReference type="Pfam" id="PF24883">
    <property type="entry name" value="NPHP3_N"/>
    <property type="match status" value="1"/>
</dbReference>
<name>A0A8H5TEI7_FUSHE</name>
<dbReference type="InterPro" id="IPR056884">
    <property type="entry name" value="NPHP3-like_N"/>
</dbReference>
<evidence type="ECO:0000313" key="5">
    <source>
        <dbReference type="EMBL" id="KAF5667102.1"/>
    </source>
</evidence>
<dbReference type="Gene3D" id="3.40.50.300">
    <property type="entry name" value="P-loop containing nucleotide triphosphate hydrolases"/>
    <property type="match status" value="1"/>
</dbReference>
<feature type="domain" description="Nephrocystin 3-like N-terminal" evidence="3">
    <location>
        <begin position="316"/>
        <end position="478"/>
    </location>
</feature>
<accession>A0A8H5TEI7</accession>
<dbReference type="InterPro" id="IPR027417">
    <property type="entry name" value="P-loop_NTPase"/>
</dbReference>
<dbReference type="PANTHER" id="PTHR10039:SF5">
    <property type="entry name" value="NACHT DOMAIN-CONTAINING PROTEIN"/>
    <property type="match status" value="1"/>
</dbReference>
<feature type="domain" description="DUF7791" evidence="4">
    <location>
        <begin position="653"/>
        <end position="729"/>
    </location>
</feature>
<dbReference type="PANTHER" id="PTHR10039">
    <property type="entry name" value="AMELOGENIN"/>
    <property type="match status" value="1"/>
</dbReference>
<keyword evidence="6" id="KW-1185">Reference proteome</keyword>
<evidence type="ECO:0000259" key="4">
    <source>
        <dbReference type="Pfam" id="PF25053"/>
    </source>
</evidence>
<gene>
    <name evidence="5" type="ORF">FHETE_5805</name>
</gene>
<dbReference type="SUPFAM" id="SSF52540">
    <property type="entry name" value="P-loop containing nucleoside triphosphate hydrolases"/>
    <property type="match status" value="1"/>
</dbReference>
<evidence type="ECO:0000256" key="1">
    <source>
        <dbReference type="ARBA" id="ARBA00022737"/>
    </source>
</evidence>
<evidence type="ECO:0000259" key="3">
    <source>
        <dbReference type="Pfam" id="PF24883"/>
    </source>
</evidence>
<feature type="compositionally biased region" description="Polar residues" evidence="2">
    <location>
        <begin position="1141"/>
        <end position="1152"/>
    </location>
</feature>
<dbReference type="InterPro" id="IPR056693">
    <property type="entry name" value="DUF7791"/>
</dbReference>
<dbReference type="OrthoDB" id="5086500at2759"/>
<evidence type="ECO:0000313" key="6">
    <source>
        <dbReference type="Proteomes" id="UP000567885"/>
    </source>
</evidence>
<sequence>MATGLEAVGAASAVIQLISFAGTLVSLSLKIYDGIPTAENEIEEYAAKTSAAMRCVQSRIQLVPQSTPAEKRLSAAAQSCIDAAESLNKEAHRITKRYQKGKARKAVYAALRGSSDRKRVEDLNQSLKRCRELLETELLVEIWLVVISTFGHYMLIFWFDSDQGAAAKQLQSQGFQSLEIDIQNFLTQLARGNTKIESLLVQEAETTRDIISTNLTTELRAHEDRTVSEAQRQRLLKSLKSQEIRQRYNEVMSPSEACFERVFASYERVCSKDPEHKSWSKIKKKFHFDGFVKGFARGSEHKIGVEDVDEIDAHWDTFSSWLRSSDSIFWVQGKPGSGKSTLMKFIIGNDNTKKLLESINPNIRILSHFFWKIGQETQNSIKGLICSLLHDILSEDSDAIDKILHQHRFCLAKDFYQEWSTEEAKEVLFSVLGTRSHLTCIFIDGLDEISDKDGFRKLLCVVEKLRLSPNVKVCVSSRPETEIVKSLDAIRAQSLRLEDLTRPEMALYVFGELEPYSEHMPVSTLVRFMTKLVENAQGVFLWLVLVTKSLTNGIKNGDDEKTLSDRLHGLPSELQALYEAMWSRLNGDNTVYREIAAKYFRCHVSEKSFMLTGILVDGSVKWVAVYGSALVMISLVMRGKMHDKLESAQYEETLDALTSMCDATAADLEIRCAGMLRIDKESVLELFRDYPQIPSEVFHLTRRIQFIHRTAHDFLVDTEAGQAILNYKSSTKDLIDLHVKRLESWLCLARFYSGFGLMLNFREVLQQCVRLEHAGTSQQIVLRLANKIHDYGDRGVLAYFPNDFYPKYSFQTVFAYSLKSFQDVFLSHYIRPNTPEAMSDGLRDIAAESNSLVWTLSFACKTPPVDLIEMMIALGGDPHAIGESLLSQRASQEGLCVAERTTAFELFLRGAIFTSGFTSGPPHSVDDLTMFFDMLYPIAQACPHWDRKILIPCKLTTHYDNTMSSERCPWEVFMHFDKTAHLWVVHEVEIKSLFARLLSMAEACDIPTHIYKFHNIANFSTKPQGRIRLLGTSDLSIKTGRSYRVVDQQPFEDLASSLFNPRGALSIMQTTTMDLLKVLKEFQPHHSSLTMPRAFVESLEEVTLSEGLELLAQEGLLLFNATGLNTVPLPSETEDPETDPTAISISTEDGPT</sequence>
<dbReference type="Proteomes" id="UP000567885">
    <property type="component" value="Unassembled WGS sequence"/>
</dbReference>
<feature type="region of interest" description="Disordered" evidence="2">
    <location>
        <begin position="1127"/>
        <end position="1152"/>
    </location>
</feature>
<dbReference type="EMBL" id="JAAGWQ010000103">
    <property type="protein sequence ID" value="KAF5667102.1"/>
    <property type="molecule type" value="Genomic_DNA"/>
</dbReference>
<reference evidence="5 6" key="1">
    <citation type="submission" date="2020-05" db="EMBL/GenBank/DDBJ databases">
        <title>Identification and distribution of gene clusters putatively required for synthesis of sphingolipid metabolism inhibitors in phylogenetically diverse species of the filamentous fungus Fusarium.</title>
        <authorList>
            <person name="Kim H.-S."/>
            <person name="Busman M."/>
            <person name="Brown D.W."/>
            <person name="Divon H."/>
            <person name="Uhlig S."/>
            <person name="Proctor R.H."/>
        </authorList>
    </citation>
    <scope>NUCLEOTIDE SEQUENCE [LARGE SCALE GENOMIC DNA]</scope>
    <source>
        <strain evidence="5 6">NRRL 20693</strain>
    </source>
</reference>